<evidence type="ECO:0000256" key="2">
    <source>
        <dbReference type="ARBA" id="ARBA00022692"/>
    </source>
</evidence>
<dbReference type="PROSITE" id="PS00216">
    <property type="entry name" value="SUGAR_TRANSPORT_1"/>
    <property type="match status" value="1"/>
</dbReference>
<feature type="transmembrane region" description="Helical" evidence="6">
    <location>
        <begin position="228"/>
        <end position="248"/>
    </location>
</feature>
<dbReference type="GO" id="GO:0046943">
    <property type="term" value="F:carboxylic acid transmembrane transporter activity"/>
    <property type="evidence" value="ECO:0007669"/>
    <property type="project" value="TreeGrafter"/>
</dbReference>
<dbReference type="SUPFAM" id="SSF103473">
    <property type="entry name" value="MFS general substrate transporter"/>
    <property type="match status" value="1"/>
</dbReference>
<evidence type="ECO:0000256" key="6">
    <source>
        <dbReference type="SAM" id="Phobius"/>
    </source>
</evidence>
<dbReference type="EMBL" id="JANCYW010000003">
    <property type="protein sequence ID" value="KAK4535095.1"/>
    <property type="molecule type" value="Genomic_DNA"/>
</dbReference>
<dbReference type="Gene3D" id="1.20.1250.20">
    <property type="entry name" value="MFS general substrate transporter like domains"/>
    <property type="match status" value="1"/>
</dbReference>
<feature type="compositionally biased region" description="Basic and acidic residues" evidence="5">
    <location>
        <begin position="46"/>
        <end position="74"/>
    </location>
</feature>
<dbReference type="InterPro" id="IPR005828">
    <property type="entry name" value="MFS_sugar_transport-like"/>
</dbReference>
<feature type="transmembrane region" description="Helical" evidence="6">
    <location>
        <begin position="130"/>
        <end position="148"/>
    </location>
</feature>
<evidence type="ECO:0000313" key="9">
    <source>
        <dbReference type="Proteomes" id="UP001301350"/>
    </source>
</evidence>
<dbReference type="PANTHER" id="PTHR23508:SF10">
    <property type="entry name" value="CARBOXYLIC ACID TRANSPORTER PROTEIN HOMOLOG"/>
    <property type="match status" value="1"/>
</dbReference>
<keyword evidence="9" id="KW-1185">Reference proteome</keyword>
<proteinExistence type="predicted"/>
<comment type="subcellular location">
    <subcellularLocation>
        <location evidence="1">Membrane</location>
        <topology evidence="1">Multi-pass membrane protein</topology>
    </subcellularLocation>
</comment>
<feature type="transmembrane region" description="Helical" evidence="6">
    <location>
        <begin position="450"/>
        <end position="469"/>
    </location>
</feature>
<dbReference type="Proteomes" id="UP001301350">
    <property type="component" value="Unassembled WGS sequence"/>
</dbReference>
<protein>
    <recommendedName>
        <fullName evidence="7">Major facilitator superfamily (MFS) profile domain-containing protein</fullName>
    </recommendedName>
</protein>
<dbReference type="Pfam" id="PF00083">
    <property type="entry name" value="Sugar_tr"/>
    <property type="match status" value="1"/>
</dbReference>
<dbReference type="InterPro" id="IPR005829">
    <property type="entry name" value="Sugar_transporter_CS"/>
</dbReference>
<feature type="transmembrane region" description="Helical" evidence="6">
    <location>
        <begin position="388"/>
        <end position="411"/>
    </location>
</feature>
<reference evidence="8 9" key="1">
    <citation type="submission" date="2022-07" db="EMBL/GenBank/DDBJ databases">
        <title>Genome-wide signatures of adaptation to extreme environments.</title>
        <authorList>
            <person name="Cho C.H."/>
            <person name="Yoon H.S."/>
        </authorList>
    </citation>
    <scope>NUCLEOTIDE SEQUENCE [LARGE SCALE GENOMIC DNA]</scope>
    <source>
        <strain evidence="8 9">DBV 063 E5</strain>
    </source>
</reference>
<organism evidence="8 9">
    <name type="scientific">Cyanidium caldarium</name>
    <name type="common">Red alga</name>
    <dbReference type="NCBI Taxonomy" id="2771"/>
    <lineage>
        <taxon>Eukaryota</taxon>
        <taxon>Rhodophyta</taxon>
        <taxon>Bangiophyceae</taxon>
        <taxon>Cyanidiales</taxon>
        <taxon>Cyanidiaceae</taxon>
        <taxon>Cyanidium</taxon>
    </lineage>
</organism>
<dbReference type="AlphaFoldDB" id="A0AAV9ISL6"/>
<feature type="transmembrane region" description="Helical" evidence="6">
    <location>
        <begin position="180"/>
        <end position="207"/>
    </location>
</feature>
<keyword evidence="3 6" id="KW-1133">Transmembrane helix</keyword>
<evidence type="ECO:0000313" key="8">
    <source>
        <dbReference type="EMBL" id="KAK4535095.1"/>
    </source>
</evidence>
<evidence type="ECO:0000259" key="7">
    <source>
        <dbReference type="PROSITE" id="PS50850"/>
    </source>
</evidence>
<feature type="transmembrane region" description="Helical" evidence="6">
    <location>
        <begin position="260"/>
        <end position="282"/>
    </location>
</feature>
<dbReference type="PANTHER" id="PTHR23508">
    <property type="entry name" value="CARBOXYLIC ACID TRANSPORTER PROTEIN HOMOLOG"/>
    <property type="match status" value="1"/>
</dbReference>
<feature type="transmembrane region" description="Helical" evidence="6">
    <location>
        <begin position="489"/>
        <end position="508"/>
    </location>
</feature>
<feature type="transmembrane region" description="Helical" evidence="6">
    <location>
        <begin position="323"/>
        <end position="341"/>
    </location>
</feature>
<feature type="domain" description="Major facilitator superfamily (MFS) profile" evidence="7">
    <location>
        <begin position="85"/>
        <end position="511"/>
    </location>
</feature>
<evidence type="ECO:0000256" key="4">
    <source>
        <dbReference type="ARBA" id="ARBA00023136"/>
    </source>
</evidence>
<dbReference type="PROSITE" id="PS50850">
    <property type="entry name" value="MFS"/>
    <property type="match status" value="1"/>
</dbReference>
<dbReference type="InterPro" id="IPR020846">
    <property type="entry name" value="MFS_dom"/>
</dbReference>
<feature type="transmembrane region" description="Helical" evidence="6">
    <location>
        <begin position="361"/>
        <end position="381"/>
    </location>
</feature>
<evidence type="ECO:0000256" key="5">
    <source>
        <dbReference type="SAM" id="MobiDB-lite"/>
    </source>
</evidence>
<keyword evidence="2 6" id="KW-0812">Transmembrane</keyword>
<feature type="transmembrane region" description="Helical" evidence="6">
    <location>
        <begin position="83"/>
        <end position="110"/>
    </location>
</feature>
<dbReference type="InterPro" id="IPR036259">
    <property type="entry name" value="MFS_trans_sf"/>
</dbReference>
<dbReference type="GO" id="GO:0005886">
    <property type="term" value="C:plasma membrane"/>
    <property type="evidence" value="ECO:0007669"/>
    <property type="project" value="TreeGrafter"/>
</dbReference>
<sequence>MKGESDGVLRELEPVRLDDVEGVAAEPQWGFSPVTPTTPDTPTNLKAKEWSGDSSEDRIVKDEKGDVPTEASPKRRCELGGPLANALGSSLGFLVIGYLTGVTSIINVVWDAIYPDGFTSDVNSRVDSATRYGALVGLVLFGLLCDLISRKAGMLLTGLILTIGPILLAGSYGANGSVNGMFWMITVMFGFVGVGIGGEYPAAAVTIMEDSHRINAKTRGRRTGYLTWALRMIGINSSTIVMIILLNITGTHPPSDMGPAWRVALGLPAIPAAVVLMLRWWMREPEVYRDYRAQRRMQVRQMRVTLRSAMENCKWFVRKHGRLFVGLALANFLVEYIDVPLDTYAGTVIHDITGADAKKTAYILLAKLSYIPAAFLASWCLDYFGRKPVLLFGFAGDMIAVLLMGALFPYWDSAPAGYIVLYSAQACLETFAKAAMLVMAAEAFPTGVRALCVGILTGFGYAGGIVGVEVFNPIVNAFSTKADGFRADYLINGGAAALAIVTSFFLTTETRKRVLEEN</sequence>
<evidence type="ECO:0000256" key="1">
    <source>
        <dbReference type="ARBA" id="ARBA00004141"/>
    </source>
</evidence>
<keyword evidence="4 6" id="KW-0472">Membrane</keyword>
<comment type="caution">
    <text evidence="8">The sequence shown here is derived from an EMBL/GenBank/DDBJ whole genome shotgun (WGS) entry which is preliminary data.</text>
</comment>
<gene>
    <name evidence="8" type="ORF">CDCA_CDCA03G1120</name>
</gene>
<feature type="transmembrane region" description="Helical" evidence="6">
    <location>
        <begin position="155"/>
        <end position="174"/>
    </location>
</feature>
<feature type="region of interest" description="Disordered" evidence="5">
    <location>
        <begin position="23"/>
        <end position="74"/>
    </location>
</feature>
<accession>A0AAV9ISL6</accession>
<name>A0AAV9ISL6_CYACA</name>
<evidence type="ECO:0000256" key="3">
    <source>
        <dbReference type="ARBA" id="ARBA00022989"/>
    </source>
</evidence>
<feature type="compositionally biased region" description="Low complexity" evidence="5">
    <location>
        <begin position="33"/>
        <end position="43"/>
    </location>
</feature>